<keyword evidence="2" id="KW-0808">Transferase</keyword>
<dbReference type="InterPro" id="IPR051159">
    <property type="entry name" value="Hexapeptide_acetyltransf"/>
</dbReference>
<dbReference type="PANTHER" id="PTHR23416">
    <property type="entry name" value="SIALIC ACID SYNTHASE-RELATED"/>
    <property type="match status" value="1"/>
</dbReference>
<dbReference type="Proteomes" id="UP000245771">
    <property type="component" value="Unassembled WGS sequence"/>
</dbReference>
<evidence type="ECO:0000313" key="6">
    <source>
        <dbReference type="Proteomes" id="UP000245771"/>
    </source>
</evidence>
<dbReference type="SUPFAM" id="SSF51161">
    <property type="entry name" value="Trimeric LpxA-like enzymes"/>
    <property type="match status" value="1"/>
</dbReference>
<dbReference type="STRING" id="1280837.A0A316VBS3"/>
<accession>A0A316VBS3</accession>
<feature type="domain" description="Maltose/galactoside acetyltransferase" evidence="4">
    <location>
        <begin position="40"/>
        <end position="106"/>
    </location>
</feature>
<proteinExistence type="inferred from homology"/>
<evidence type="ECO:0000313" key="5">
    <source>
        <dbReference type="EMBL" id="PWN34568.1"/>
    </source>
</evidence>
<evidence type="ECO:0000256" key="3">
    <source>
        <dbReference type="SAM" id="MobiDB-lite"/>
    </source>
</evidence>
<dbReference type="GeneID" id="37023958"/>
<sequence>MTVPQTSSSSAMTAKAKTAASQFAEADEKYKDKLESMTMEERALLGLPYIAADPTLVDTRTNTRKLLRQYNQSEPGPTSPNETEGFNDISNQARRAILEKLFKIDSAKAKRIFIEPPFWCDYGSNIVFEGDFYCNFNTTILDVAKVTLGHGVLFGPNVHIYSATHGKLGLGL</sequence>
<feature type="compositionally biased region" description="Low complexity" evidence="3">
    <location>
        <begin position="1"/>
        <end position="21"/>
    </location>
</feature>
<dbReference type="GO" id="GO:0008374">
    <property type="term" value="F:O-acyltransferase activity"/>
    <property type="evidence" value="ECO:0007669"/>
    <property type="project" value="TreeGrafter"/>
</dbReference>
<dbReference type="AlphaFoldDB" id="A0A316VBS3"/>
<dbReference type="FunCoup" id="A0A316VBS3">
    <property type="interactions" value="7"/>
</dbReference>
<gene>
    <name evidence="5" type="ORF">FA14DRAFT_31749</name>
</gene>
<dbReference type="InterPro" id="IPR024688">
    <property type="entry name" value="Mac_dom"/>
</dbReference>
<dbReference type="EMBL" id="KZ819603">
    <property type="protein sequence ID" value="PWN34568.1"/>
    <property type="molecule type" value="Genomic_DNA"/>
</dbReference>
<dbReference type="Pfam" id="PF12464">
    <property type="entry name" value="Mac"/>
    <property type="match status" value="1"/>
</dbReference>
<keyword evidence="6" id="KW-1185">Reference proteome</keyword>
<dbReference type="PANTHER" id="PTHR23416:SF23">
    <property type="entry name" value="ACETYLTRANSFERASE C18B11.09C-RELATED"/>
    <property type="match status" value="1"/>
</dbReference>
<comment type="similarity">
    <text evidence="1">Belongs to the transferase hexapeptide repeat family.</text>
</comment>
<dbReference type="InParanoid" id="A0A316VBS3"/>
<dbReference type="Gene3D" id="2.160.10.10">
    <property type="entry name" value="Hexapeptide repeat proteins"/>
    <property type="match status" value="1"/>
</dbReference>
<organism evidence="5 6">
    <name type="scientific">Meira miltonrushii</name>
    <dbReference type="NCBI Taxonomy" id="1280837"/>
    <lineage>
        <taxon>Eukaryota</taxon>
        <taxon>Fungi</taxon>
        <taxon>Dikarya</taxon>
        <taxon>Basidiomycota</taxon>
        <taxon>Ustilaginomycotina</taxon>
        <taxon>Exobasidiomycetes</taxon>
        <taxon>Exobasidiales</taxon>
        <taxon>Brachybasidiaceae</taxon>
        <taxon>Meira</taxon>
    </lineage>
</organism>
<dbReference type="GO" id="GO:0016407">
    <property type="term" value="F:acetyltransferase activity"/>
    <property type="evidence" value="ECO:0007669"/>
    <property type="project" value="InterPro"/>
</dbReference>
<evidence type="ECO:0000259" key="4">
    <source>
        <dbReference type="SMART" id="SM01266"/>
    </source>
</evidence>
<evidence type="ECO:0000256" key="2">
    <source>
        <dbReference type="ARBA" id="ARBA00022679"/>
    </source>
</evidence>
<protein>
    <submittedName>
        <fullName evidence="5">Trimeric LpxA-like protein</fullName>
    </submittedName>
</protein>
<reference evidence="5 6" key="1">
    <citation type="journal article" date="2018" name="Mol. Biol. Evol.">
        <title>Broad Genomic Sampling Reveals a Smut Pathogenic Ancestry of the Fungal Clade Ustilaginomycotina.</title>
        <authorList>
            <person name="Kijpornyongpan T."/>
            <person name="Mondo S.J."/>
            <person name="Barry K."/>
            <person name="Sandor L."/>
            <person name="Lee J."/>
            <person name="Lipzen A."/>
            <person name="Pangilinan J."/>
            <person name="LaButti K."/>
            <person name="Hainaut M."/>
            <person name="Henrissat B."/>
            <person name="Grigoriev I.V."/>
            <person name="Spatafora J.W."/>
            <person name="Aime M.C."/>
        </authorList>
    </citation>
    <scope>NUCLEOTIDE SEQUENCE [LARGE SCALE GENOMIC DNA]</scope>
    <source>
        <strain evidence="5 6">MCA 3882</strain>
    </source>
</reference>
<dbReference type="RefSeq" id="XP_025354870.1">
    <property type="nucleotide sequence ID" value="XM_025502177.1"/>
</dbReference>
<evidence type="ECO:0000256" key="1">
    <source>
        <dbReference type="ARBA" id="ARBA00007274"/>
    </source>
</evidence>
<dbReference type="SMART" id="SM01266">
    <property type="entry name" value="Mac"/>
    <property type="match status" value="1"/>
</dbReference>
<feature type="region of interest" description="Disordered" evidence="3">
    <location>
        <begin position="1"/>
        <end position="24"/>
    </location>
</feature>
<dbReference type="OrthoDB" id="25818at2759"/>
<name>A0A316VBS3_9BASI</name>
<dbReference type="InterPro" id="IPR011004">
    <property type="entry name" value="Trimer_LpxA-like_sf"/>
</dbReference>